<dbReference type="Pfam" id="PF13618">
    <property type="entry name" value="Gluconate_2-dh3"/>
    <property type="match status" value="1"/>
</dbReference>
<organism evidence="2 3">
    <name type="scientific">Spirosoma sordidisoli</name>
    <dbReference type="NCBI Taxonomy" id="2502893"/>
    <lineage>
        <taxon>Bacteria</taxon>
        <taxon>Pseudomonadati</taxon>
        <taxon>Bacteroidota</taxon>
        <taxon>Cytophagia</taxon>
        <taxon>Cytophagales</taxon>
        <taxon>Cytophagaceae</taxon>
        <taxon>Spirosoma</taxon>
    </lineage>
</organism>
<keyword evidence="3" id="KW-1185">Reference proteome</keyword>
<evidence type="ECO:0000313" key="3">
    <source>
        <dbReference type="Proteomes" id="UP000290407"/>
    </source>
</evidence>
<evidence type="ECO:0000256" key="1">
    <source>
        <dbReference type="SAM" id="SignalP"/>
    </source>
</evidence>
<keyword evidence="1" id="KW-0732">Signal</keyword>
<gene>
    <name evidence="2" type="ORF">EQG79_19270</name>
</gene>
<feature type="chain" id="PRO_5020982092" evidence="1">
    <location>
        <begin position="18"/>
        <end position="167"/>
    </location>
</feature>
<dbReference type="InterPro" id="IPR027056">
    <property type="entry name" value="Gluconate_2DH_su3"/>
</dbReference>
<feature type="signal peptide" evidence="1">
    <location>
        <begin position="1"/>
        <end position="17"/>
    </location>
</feature>
<sequence length="167" mass="17829">MALATGGLLVLPAWANAWTPAAVQTAQPLLPPLQAAVLTGFVDTLIPASDTPGAKDLGVSDFVQKMVADCYEPAVQQSLSAGLDALESAARATYSRSFQDCDTSQRTALLTAVEQSTEPDRHAFFVLVKNLAVQGYTTSEYVMTKFLNYTMIPGHYYGCVPAPVAIR</sequence>
<accession>A0A4Q2UHQ4</accession>
<protein>
    <submittedName>
        <fullName evidence="2">Gluconate 2-dehydrogenase subunit 3 family protein</fullName>
    </submittedName>
</protein>
<comment type="caution">
    <text evidence="2">The sequence shown here is derived from an EMBL/GenBank/DDBJ whole genome shotgun (WGS) entry which is preliminary data.</text>
</comment>
<evidence type="ECO:0000313" key="2">
    <source>
        <dbReference type="EMBL" id="RYC68714.1"/>
    </source>
</evidence>
<name>A0A4Q2UHQ4_9BACT</name>
<dbReference type="AlphaFoldDB" id="A0A4Q2UHQ4"/>
<proteinExistence type="predicted"/>
<reference evidence="2 3" key="1">
    <citation type="submission" date="2019-01" db="EMBL/GenBank/DDBJ databases">
        <title>Spirosoma flava sp. nov., a propanil-degrading bacterium isolated from herbicide-contaminated soil.</title>
        <authorList>
            <person name="Zhang L."/>
            <person name="Jiang J.-D."/>
        </authorList>
    </citation>
    <scope>NUCLEOTIDE SEQUENCE [LARGE SCALE GENOMIC DNA]</scope>
    <source>
        <strain evidence="2 3">TY50</strain>
    </source>
</reference>
<dbReference type="EMBL" id="SBLB01000005">
    <property type="protein sequence ID" value="RYC68714.1"/>
    <property type="molecule type" value="Genomic_DNA"/>
</dbReference>
<dbReference type="Proteomes" id="UP000290407">
    <property type="component" value="Unassembled WGS sequence"/>
</dbReference>